<reference evidence="3" key="3">
    <citation type="submission" date="2015-04" db="UniProtKB">
        <authorList>
            <consortium name="EnsemblPlants"/>
        </authorList>
    </citation>
    <scope>IDENTIFICATION</scope>
    <source>
        <strain evidence="3">cv. Jemalong A17</strain>
    </source>
</reference>
<evidence type="ECO:0000313" key="4">
    <source>
        <dbReference type="Proteomes" id="UP000002051"/>
    </source>
</evidence>
<dbReference type="OMA" id="NWMINIS"/>
<sequence>MPSTNFTVRSESGFSLARDKLYIKGLQNTSYNLSCGCDADSAPHQILEPQRGLEGFKMSSYGEVNISNWMINISTKCRNCRQLPRLGSLTTLYLSQMRTEGVEFLSQLSELSIKAGIPQPELPFLSSVETADDDGPSFSREIAGSMYNLKELMIENFDELEVLPNELNSLRSLEKLYISCFGKLESIPDHALHGLNSLQVLRFAFWKSLISLPQSMTNVTTLEKLQITYCPNLILQPTMNMLTSLRKVKIFSDDIHCGLPNGLECIPSLRELSLTNFPSRASLPDRLKSLASLQTLKISQFPSLASLPDLLRAMTSLHTLEISDFPELTSLPAHFQRHLNLKKLHIYKCPGLMNRLTRRTGEDWYKTAHVPKFKLESDVPLSQQT</sequence>
<dbReference type="EMBL" id="CM001222">
    <property type="protein sequence ID" value="AES75557.1"/>
    <property type="molecule type" value="Genomic_DNA"/>
</dbReference>
<dbReference type="AlphaFoldDB" id="G7KKM1"/>
<dbReference type="PANTHER" id="PTHR36766:SF70">
    <property type="entry name" value="DISEASE RESISTANCE PROTEIN RGA4"/>
    <property type="match status" value="1"/>
</dbReference>
<dbReference type="SUPFAM" id="SSF52058">
    <property type="entry name" value="L domain-like"/>
    <property type="match status" value="1"/>
</dbReference>
<protein>
    <submittedName>
        <fullName evidence="2">NBS-LRR resistance protein</fullName>
    </submittedName>
</protein>
<dbReference type="EnsemblPlants" id="AES75557">
    <property type="protein sequence ID" value="AES75557"/>
    <property type="gene ID" value="MTR_6g046900"/>
</dbReference>
<dbReference type="Gene3D" id="3.80.10.10">
    <property type="entry name" value="Ribonuclease Inhibitor"/>
    <property type="match status" value="2"/>
</dbReference>
<accession>G7KKM1</accession>
<evidence type="ECO:0000313" key="2">
    <source>
        <dbReference type="EMBL" id="AES75557.1"/>
    </source>
</evidence>
<keyword evidence="4" id="KW-1185">Reference proteome</keyword>
<keyword evidence="1" id="KW-0611">Plant defense</keyword>
<name>G7KKM1_MEDTR</name>
<reference evidence="2 4" key="1">
    <citation type="journal article" date="2011" name="Nature">
        <title>The Medicago genome provides insight into the evolution of rhizobial symbioses.</title>
        <authorList>
            <person name="Young N.D."/>
            <person name="Debelle F."/>
            <person name="Oldroyd G.E."/>
            <person name="Geurts R."/>
            <person name="Cannon S.B."/>
            <person name="Udvardi M.K."/>
            <person name="Benedito V.A."/>
            <person name="Mayer K.F."/>
            <person name="Gouzy J."/>
            <person name="Schoof H."/>
            <person name="Van de Peer Y."/>
            <person name="Proost S."/>
            <person name="Cook D.R."/>
            <person name="Meyers B.C."/>
            <person name="Spannagl M."/>
            <person name="Cheung F."/>
            <person name="De Mita S."/>
            <person name="Krishnakumar V."/>
            <person name="Gundlach H."/>
            <person name="Zhou S."/>
            <person name="Mudge J."/>
            <person name="Bharti A.K."/>
            <person name="Murray J.D."/>
            <person name="Naoumkina M.A."/>
            <person name="Rosen B."/>
            <person name="Silverstein K.A."/>
            <person name="Tang H."/>
            <person name="Rombauts S."/>
            <person name="Zhao P.X."/>
            <person name="Zhou P."/>
            <person name="Barbe V."/>
            <person name="Bardou P."/>
            <person name="Bechner M."/>
            <person name="Bellec A."/>
            <person name="Berger A."/>
            <person name="Berges H."/>
            <person name="Bidwell S."/>
            <person name="Bisseling T."/>
            <person name="Choisne N."/>
            <person name="Couloux A."/>
            <person name="Denny R."/>
            <person name="Deshpande S."/>
            <person name="Dai X."/>
            <person name="Doyle J.J."/>
            <person name="Dudez A.M."/>
            <person name="Farmer A.D."/>
            <person name="Fouteau S."/>
            <person name="Franken C."/>
            <person name="Gibelin C."/>
            <person name="Gish J."/>
            <person name="Goldstein S."/>
            <person name="Gonzalez A.J."/>
            <person name="Green P.J."/>
            <person name="Hallab A."/>
            <person name="Hartog M."/>
            <person name="Hua A."/>
            <person name="Humphray S.J."/>
            <person name="Jeong D.H."/>
            <person name="Jing Y."/>
            <person name="Jocker A."/>
            <person name="Kenton S.M."/>
            <person name="Kim D.J."/>
            <person name="Klee K."/>
            <person name="Lai H."/>
            <person name="Lang C."/>
            <person name="Lin S."/>
            <person name="Macmil S.L."/>
            <person name="Magdelenat G."/>
            <person name="Matthews L."/>
            <person name="McCorrison J."/>
            <person name="Monaghan E.L."/>
            <person name="Mun J.H."/>
            <person name="Najar F.Z."/>
            <person name="Nicholson C."/>
            <person name="Noirot C."/>
            <person name="O'Bleness M."/>
            <person name="Paule C.R."/>
            <person name="Poulain J."/>
            <person name="Prion F."/>
            <person name="Qin B."/>
            <person name="Qu C."/>
            <person name="Retzel E.F."/>
            <person name="Riddle C."/>
            <person name="Sallet E."/>
            <person name="Samain S."/>
            <person name="Samson N."/>
            <person name="Sanders I."/>
            <person name="Saurat O."/>
            <person name="Scarpelli C."/>
            <person name="Schiex T."/>
            <person name="Segurens B."/>
            <person name="Severin A.J."/>
            <person name="Sherrier D.J."/>
            <person name="Shi R."/>
            <person name="Sims S."/>
            <person name="Singer S.R."/>
            <person name="Sinharoy S."/>
            <person name="Sterck L."/>
            <person name="Viollet A."/>
            <person name="Wang B.B."/>
            <person name="Wang K."/>
            <person name="Wang M."/>
            <person name="Wang X."/>
            <person name="Warfsmann J."/>
            <person name="Weissenbach J."/>
            <person name="White D.D."/>
            <person name="White J.D."/>
            <person name="Wiley G.B."/>
            <person name="Wincker P."/>
            <person name="Xing Y."/>
            <person name="Yang L."/>
            <person name="Yao Z."/>
            <person name="Ying F."/>
            <person name="Zhai J."/>
            <person name="Zhou L."/>
            <person name="Zuber A."/>
            <person name="Denarie J."/>
            <person name="Dixon R.A."/>
            <person name="May G.D."/>
            <person name="Schwartz D.C."/>
            <person name="Rogers J."/>
            <person name="Quetier F."/>
            <person name="Town C.D."/>
            <person name="Roe B.A."/>
        </authorList>
    </citation>
    <scope>NUCLEOTIDE SEQUENCE [LARGE SCALE GENOMIC DNA]</scope>
    <source>
        <strain evidence="2">A17</strain>
        <strain evidence="3 4">cv. Jemalong A17</strain>
    </source>
</reference>
<evidence type="ECO:0000256" key="1">
    <source>
        <dbReference type="ARBA" id="ARBA00022821"/>
    </source>
</evidence>
<dbReference type="InterPro" id="IPR032675">
    <property type="entry name" value="LRR_dom_sf"/>
</dbReference>
<dbReference type="HOGENOM" id="CLU_613063_0_0_1"/>
<proteinExistence type="predicted"/>
<dbReference type="PaxDb" id="3880-AES75557"/>
<gene>
    <name evidence="3" type="primary">11441621</name>
    <name evidence="2" type="ordered locus">MTR_6g046900</name>
</gene>
<evidence type="ECO:0000313" key="3">
    <source>
        <dbReference type="EnsemblPlants" id="AES75557"/>
    </source>
</evidence>
<dbReference type="PANTHER" id="PTHR36766">
    <property type="entry name" value="PLANT BROAD-SPECTRUM MILDEW RESISTANCE PROTEIN RPW8"/>
    <property type="match status" value="1"/>
</dbReference>
<dbReference type="GO" id="GO:0006952">
    <property type="term" value="P:defense response"/>
    <property type="evidence" value="ECO:0007669"/>
    <property type="project" value="UniProtKB-KW"/>
</dbReference>
<reference evidence="2 4" key="2">
    <citation type="journal article" date="2014" name="BMC Genomics">
        <title>An improved genome release (version Mt4.0) for the model legume Medicago truncatula.</title>
        <authorList>
            <person name="Tang H."/>
            <person name="Krishnakumar V."/>
            <person name="Bidwell S."/>
            <person name="Rosen B."/>
            <person name="Chan A."/>
            <person name="Zhou S."/>
            <person name="Gentzbittel L."/>
            <person name="Childs K.L."/>
            <person name="Yandell M."/>
            <person name="Gundlach H."/>
            <person name="Mayer K.F."/>
            <person name="Schwartz D.C."/>
            <person name="Town C.D."/>
        </authorList>
    </citation>
    <scope>GENOME REANNOTATION</scope>
    <source>
        <strain evidence="3 4">cv. Jemalong A17</strain>
    </source>
</reference>
<organism evidence="2 4">
    <name type="scientific">Medicago truncatula</name>
    <name type="common">Barrel medic</name>
    <name type="synonym">Medicago tribuloides</name>
    <dbReference type="NCBI Taxonomy" id="3880"/>
    <lineage>
        <taxon>Eukaryota</taxon>
        <taxon>Viridiplantae</taxon>
        <taxon>Streptophyta</taxon>
        <taxon>Embryophyta</taxon>
        <taxon>Tracheophyta</taxon>
        <taxon>Spermatophyta</taxon>
        <taxon>Magnoliopsida</taxon>
        <taxon>eudicotyledons</taxon>
        <taxon>Gunneridae</taxon>
        <taxon>Pentapetalae</taxon>
        <taxon>rosids</taxon>
        <taxon>fabids</taxon>
        <taxon>Fabales</taxon>
        <taxon>Fabaceae</taxon>
        <taxon>Papilionoideae</taxon>
        <taxon>50 kb inversion clade</taxon>
        <taxon>NPAAA clade</taxon>
        <taxon>Hologalegina</taxon>
        <taxon>IRL clade</taxon>
        <taxon>Trifolieae</taxon>
        <taxon>Medicago</taxon>
    </lineage>
</organism>
<dbReference type="Proteomes" id="UP000002051">
    <property type="component" value="Chromosome 6"/>
</dbReference>